<dbReference type="SUPFAM" id="SSF49562">
    <property type="entry name" value="C2 domain (Calcium/lipid-binding domain, CaLB)"/>
    <property type="match status" value="1"/>
</dbReference>
<dbReference type="Pfam" id="PF00168">
    <property type="entry name" value="C2"/>
    <property type="match status" value="1"/>
</dbReference>
<dbReference type="Gene3D" id="2.60.40.150">
    <property type="entry name" value="C2 domain"/>
    <property type="match status" value="1"/>
</dbReference>
<protein>
    <submittedName>
        <fullName evidence="4">Aste57867_17163 protein</fullName>
    </submittedName>
</protein>
<dbReference type="Gene3D" id="3.30.2230.10">
    <property type="entry name" value="DUSP-like"/>
    <property type="match status" value="1"/>
</dbReference>
<dbReference type="InterPro" id="IPR006615">
    <property type="entry name" value="Pept_C19_DUSP"/>
</dbReference>
<gene>
    <name evidence="4" type="primary">Aste57867_17163</name>
    <name evidence="3" type="ORF">As57867_017104</name>
    <name evidence="4" type="ORF">ASTE57867_17163</name>
</gene>
<keyword evidence="5" id="KW-1185">Reference proteome</keyword>
<dbReference type="Pfam" id="PF06337">
    <property type="entry name" value="DUSP"/>
    <property type="match status" value="1"/>
</dbReference>
<dbReference type="PROSITE" id="PS50004">
    <property type="entry name" value="C2"/>
    <property type="match status" value="1"/>
</dbReference>
<proteinExistence type="predicted"/>
<dbReference type="PROSITE" id="PS51283">
    <property type="entry name" value="DUSP"/>
    <property type="match status" value="1"/>
</dbReference>
<dbReference type="OrthoDB" id="73004at2759"/>
<dbReference type="SUPFAM" id="SSF143791">
    <property type="entry name" value="DUSP-like"/>
    <property type="match status" value="1"/>
</dbReference>
<dbReference type="EMBL" id="CAADRA010006070">
    <property type="protein sequence ID" value="VFT93920.1"/>
    <property type="molecule type" value="Genomic_DNA"/>
</dbReference>
<dbReference type="InterPro" id="IPR035892">
    <property type="entry name" value="C2_domain_sf"/>
</dbReference>
<dbReference type="GO" id="GO:0004843">
    <property type="term" value="F:cysteine-type deubiquitinase activity"/>
    <property type="evidence" value="ECO:0007669"/>
    <property type="project" value="InterPro"/>
</dbReference>
<reference evidence="3" key="2">
    <citation type="submission" date="2019-06" db="EMBL/GenBank/DDBJ databases">
        <title>Genomics analysis of Aphanomyces spp. identifies a new class of oomycete effector associated with host adaptation.</title>
        <authorList>
            <person name="Gaulin E."/>
        </authorList>
    </citation>
    <scope>NUCLEOTIDE SEQUENCE</scope>
    <source>
        <strain evidence="3">CBS 578.67</strain>
    </source>
</reference>
<evidence type="ECO:0000313" key="4">
    <source>
        <dbReference type="EMBL" id="VFT93920.1"/>
    </source>
</evidence>
<evidence type="ECO:0000313" key="3">
    <source>
        <dbReference type="EMBL" id="KAF0691633.1"/>
    </source>
</evidence>
<dbReference type="AlphaFoldDB" id="A0A485L8T2"/>
<accession>A0A485L8T2</accession>
<feature type="domain" description="DUSP" evidence="2">
    <location>
        <begin position="189"/>
        <end position="294"/>
    </location>
</feature>
<dbReference type="CDD" id="cd00030">
    <property type="entry name" value="C2"/>
    <property type="match status" value="1"/>
</dbReference>
<dbReference type="EMBL" id="VJMH01006049">
    <property type="protein sequence ID" value="KAF0691633.1"/>
    <property type="molecule type" value="Genomic_DNA"/>
</dbReference>
<dbReference type="InterPro" id="IPR000008">
    <property type="entry name" value="C2_dom"/>
</dbReference>
<dbReference type="SMART" id="SM00695">
    <property type="entry name" value="DUSP"/>
    <property type="match status" value="1"/>
</dbReference>
<reference evidence="4 5" key="1">
    <citation type="submission" date="2019-03" db="EMBL/GenBank/DDBJ databases">
        <authorList>
            <person name="Gaulin E."/>
            <person name="Dumas B."/>
        </authorList>
    </citation>
    <scope>NUCLEOTIDE SEQUENCE [LARGE SCALE GENOMIC DNA]</scope>
    <source>
        <strain evidence="4">CBS 568.67</strain>
    </source>
</reference>
<evidence type="ECO:0000313" key="5">
    <source>
        <dbReference type="Proteomes" id="UP000332933"/>
    </source>
</evidence>
<sequence length="319" mass="34510">MATSFGGMPLSPSKNESLLGATSSYTMDVNFTVHSARNLIAAAQDGLTSNCQCECVLQFNTRKNAALPIFKTKVAKTTRNPIWSLSVEAGKIDLKDLEGIQLVVKHVTGFSAKSMGEAFVSVDFLADLERNLDENGGAWFAINPSPDMPRLPSYGEVRLVFNQAAPAATTTAAAAPTLTSESIPMVAAAVQHVPVAELRGIKASNRAVPQRGETWYAISSMWLERWLVFVADLKHTSADAPGPITNDVLFESPTSLNLRETLHVKQDYRLLDEASWKLYLTWYGGGPAISVTVPKDVPSVSKWMTSLSLARDATIDPAP</sequence>
<evidence type="ECO:0000259" key="1">
    <source>
        <dbReference type="PROSITE" id="PS50004"/>
    </source>
</evidence>
<evidence type="ECO:0000259" key="2">
    <source>
        <dbReference type="PROSITE" id="PS51283"/>
    </source>
</evidence>
<dbReference type="Proteomes" id="UP000332933">
    <property type="component" value="Unassembled WGS sequence"/>
</dbReference>
<dbReference type="InterPro" id="IPR035927">
    <property type="entry name" value="DUSP-like_sf"/>
</dbReference>
<name>A0A485L8T2_9STRA</name>
<feature type="domain" description="C2" evidence="1">
    <location>
        <begin position="4"/>
        <end position="140"/>
    </location>
</feature>
<organism evidence="4 5">
    <name type="scientific">Aphanomyces stellatus</name>
    <dbReference type="NCBI Taxonomy" id="120398"/>
    <lineage>
        <taxon>Eukaryota</taxon>
        <taxon>Sar</taxon>
        <taxon>Stramenopiles</taxon>
        <taxon>Oomycota</taxon>
        <taxon>Saprolegniomycetes</taxon>
        <taxon>Saprolegniales</taxon>
        <taxon>Verrucalvaceae</taxon>
        <taxon>Aphanomyces</taxon>
    </lineage>
</organism>